<dbReference type="InterPro" id="IPR036388">
    <property type="entry name" value="WH-like_DNA-bd_sf"/>
</dbReference>
<dbReference type="InterPro" id="IPR001845">
    <property type="entry name" value="HTH_ArsR_DNA-bd_dom"/>
</dbReference>
<evidence type="ECO:0000313" key="6">
    <source>
        <dbReference type="Proteomes" id="UP001568698"/>
    </source>
</evidence>
<dbReference type="RefSeq" id="WP_371387357.1">
    <property type="nucleotide sequence ID" value="NZ_JBGLYH010000043.1"/>
</dbReference>
<protein>
    <submittedName>
        <fullName evidence="5">ArsR/SmtB family transcription factor</fullName>
    </submittedName>
</protein>
<organism evidence="5 6">
    <name type="scientific">Pseudodesulfovibrio karagichevae</name>
    <dbReference type="NCBI Taxonomy" id="3239305"/>
    <lineage>
        <taxon>Bacteria</taxon>
        <taxon>Pseudomonadati</taxon>
        <taxon>Thermodesulfobacteriota</taxon>
        <taxon>Desulfovibrionia</taxon>
        <taxon>Desulfovibrionales</taxon>
        <taxon>Desulfovibrionaceae</taxon>
    </lineage>
</organism>
<dbReference type="CDD" id="cd00090">
    <property type="entry name" value="HTH_ARSR"/>
    <property type="match status" value="1"/>
</dbReference>
<keyword evidence="3" id="KW-0804">Transcription</keyword>
<dbReference type="PANTHER" id="PTHR33154">
    <property type="entry name" value="TRANSCRIPTIONAL REGULATOR, ARSR FAMILY"/>
    <property type="match status" value="1"/>
</dbReference>
<evidence type="ECO:0000259" key="4">
    <source>
        <dbReference type="PROSITE" id="PS50987"/>
    </source>
</evidence>
<evidence type="ECO:0000256" key="3">
    <source>
        <dbReference type="ARBA" id="ARBA00023163"/>
    </source>
</evidence>
<keyword evidence="1" id="KW-0805">Transcription regulation</keyword>
<gene>
    <name evidence="5" type="ORF">AB6M95_13950</name>
</gene>
<dbReference type="InterPro" id="IPR051081">
    <property type="entry name" value="HTH_MetalResp_TranReg"/>
</dbReference>
<dbReference type="InterPro" id="IPR011991">
    <property type="entry name" value="ArsR-like_HTH"/>
</dbReference>
<keyword evidence="2" id="KW-0238">DNA-binding</keyword>
<dbReference type="PROSITE" id="PS50987">
    <property type="entry name" value="HTH_ARSR_2"/>
    <property type="match status" value="1"/>
</dbReference>
<dbReference type="NCBIfam" id="NF033788">
    <property type="entry name" value="HTH_metalloreg"/>
    <property type="match status" value="1"/>
</dbReference>
<dbReference type="InterPro" id="IPR036390">
    <property type="entry name" value="WH_DNA-bd_sf"/>
</dbReference>
<accession>A0ABV4K4G2</accession>
<feature type="domain" description="HTH arsR-type" evidence="4">
    <location>
        <begin position="1"/>
        <end position="96"/>
    </location>
</feature>
<dbReference type="SUPFAM" id="SSF46785">
    <property type="entry name" value="Winged helix' DNA-binding domain"/>
    <property type="match status" value="1"/>
</dbReference>
<evidence type="ECO:0000256" key="1">
    <source>
        <dbReference type="ARBA" id="ARBA00023015"/>
    </source>
</evidence>
<sequence length="116" mass="13323">MEQLALRLKGLSDPTRLRVIRLLDHGELCVCDLMAGLDLPQSTVSRHMSFLRNAGWVNGRRKGKWVYYTLAAPTDAIQSEILEILRLRLPDEEQARQDHERLMTHLANKTEETCPT</sequence>
<dbReference type="PANTHER" id="PTHR33154:SF18">
    <property type="entry name" value="ARSENICAL RESISTANCE OPERON REPRESSOR"/>
    <property type="match status" value="1"/>
</dbReference>
<keyword evidence="6" id="KW-1185">Reference proteome</keyword>
<reference evidence="5 6" key="1">
    <citation type="submission" date="2024-08" db="EMBL/GenBank/DDBJ databases">
        <title>Sulfate-reducing bacteria isolated from formation water of the oil field in Kazakhstan and description of Pseudodesulfovibrio sp.</title>
        <authorList>
            <person name="Bidzhieva S.K."/>
            <person name="Tourova T.P."/>
            <person name="Grouzdev D.S."/>
            <person name="Beletsky A.V."/>
            <person name="Sokolova D.S."/>
            <person name="Samigullina S.R."/>
            <person name="Poltaraus A.B."/>
            <person name="Avtukh A.N."/>
            <person name="Tereshina V.M."/>
            <person name="Zhaparov N.S."/>
            <person name="Mardanov A.V."/>
            <person name="Nazina T.N."/>
        </authorList>
    </citation>
    <scope>NUCLEOTIDE SEQUENCE [LARGE SCALE GENOMIC DNA]</scope>
    <source>
        <strain evidence="5 6">9FUS</strain>
    </source>
</reference>
<dbReference type="Gene3D" id="1.10.10.10">
    <property type="entry name" value="Winged helix-like DNA-binding domain superfamily/Winged helix DNA-binding domain"/>
    <property type="match status" value="1"/>
</dbReference>
<dbReference type="Proteomes" id="UP001568698">
    <property type="component" value="Unassembled WGS sequence"/>
</dbReference>
<dbReference type="Pfam" id="PF01022">
    <property type="entry name" value="HTH_5"/>
    <property type="match status" value="1"/>
</dbReference>
<dbReference type="PRINTS" id="PR00778">
    <property type="entry name" value="HTHARSR"/>
</dbReference>
<comment type="caution">
    <text evidence="5">The sequence shown here is derived from an EMBL/GenBank/DDBJ whole genome shotgun (WGS) entry which is preliminary data.</text>
</comment>
<dbReference type="EMBL" id="JBGLYH010000043">
    <property type="protein sequence ID" value="MEZ7197857.1"/>
    <property type="molecule type" value="Genomic_DNA"/>
</dbReference>
<dbReference type="SMART" id="SM00418">
    <property type="entry name" value="HTH_ARSR"/>
    <property type="match status" value="1"/>
</dbReference>
<name>A0ABV4K4G2_9BACT</name>
<evidence type="ECO:0000313" key="5">
    <source>
        <dbReference type="EMBL" id="MEZ7197857.1"/>
    </source>
</evidence>
<evidence type="ECO:0000256" key="2">
    <source>
        <dbReference type="ARBA" id="ARBA00023125"/>
    </source>
</evidence>
<proteinExistence type="predicted"/>